<evidence type="ECO:0000313" key="2">
    <source>
        <dbReference type="Proteomes" id="UP001310022"/>
    </source>
</evidence>
<name>A0AAN4VX23_9BACT</name>
<protein>
    <submittedName>
        <fullName evidence="1">Uncharacterized protein</fullName>
    </submittedName>
</protein>
<accession>A0AAN4VX23</accession>
<keyword evidence="2" id="KW-1185">Reference proteome</keyword>
<comment type="caution">
    <text evidence="1">The sequence shown here is derived from an EMBL/GenBank/DDBJ whole genome shotgun (WGS) entry which is preliminary data.</text>
</comment>
<gene>
    <name evidence="1" type="ORF">PEDI_10500</name>
</gene>
<dbReference type="AlphaFoldDB" id="A0AAN4VX23"/>
<dbReference type="EMBL" id="BQKE01000001">
    <property type="protein sequence ID" value="GJM60498.1"/>
    <property type="molecule type" value="Genomic_DNA"/>
</dbReference>
<dbReference type="Proteomes" id="UP001310022">
    <property type="component" value="Unassembled WGS sequence"/>
</dbReference>
<proteinExistence type="predicted"/>
<dbReference type="RefSeq" id="WP_338236232.1">
    <property type="nucleotide sequence ID" value="NZ_BQKE01000001.1"/>
</dbReference>
<reference evidence="1 2" key="1">
    <citation type="submission" date="2021-12" db="EMBL/GenBank/DDBJ databases">
        <title>Genome sequencing of bacteria with rrn-lacking chromosome and rrn-plasmid.</title>
        <authorList>
            <person name="Anda M."/>
            <person name="Iwasaki W."/>
        </authorList>
    </citation>
    <scope>NUCLEOTIDE SEQUENCE [LARGE SCALE GENOMIC DNA]</scope>
    <source>
        <strain evidence="1 2">NBRC 15940</strain>
    </source>
</reference>
<sequence length="212" mass="24343">MKETNRLGVIRAALDTAISQPLVGLYLAEYGYTKETIAEGDLLYENYVQASDATRKLSFEVEQAIIAYQKRFKKFEARYREHRKLAMVKFKAQEPVLRALDLVAPCGDNMSERMLSMRRFYYGLKGDQQLTEALKAVKINEGVVKSAIREFGLIENEKSQVQRHRGILQSMNAVKSEQFERLQLWMSDFIQVARIALKDNEQLLEGLGVTVK</sequence>
<evidence type="ECO:0000313" key="1">
    <source>
        <dbReference type="EMBL" id="GJM60498.1"/>
    </source>
</evidence>
<organism evidence="1 2">
    <name type="scientific">Persicobacter diffluens</name>
    <dbReference type="NCBI Taxonomy" id="981"/>
    <lineage>
        <taxon>Bacteria</taxon>
        <taxon>Pseudomonadati</taxon>
        <taxon>Bacteroidota</taxon>
        <taxon>Cytophagia</taxon>
        <taxon>Cytophagales</taxon>
        <taxon>Persicobacteraceae</taxon>
        <taxon>Persicobacter</taxon>
    </lineage>
</organism>